<name>D3FSM8_ALKPO</name>
<evidence type="ECO:0000313" key="2">
    <source>
        <dbReference type="EMBL" id="ADC49996.1"/>
    </source>
</evidence>
<keyword evidence="1" id="KW-0812">Transmembrane</keyword>
<accession>D3FSM8</accession>
<sequence length="36" mass="4304">MFNIQEYATDSLFIYILLIGSIVAFLYVFMKKKRVK</sequence>
<keyword evidence="3" id="KW-1185">Reference proteome</keyword>
<organism evidence="2 3">
    <name type="scientific">Alkalihalophilus pseudofirmus (strain ATCC BAA-2126 / JCM 17055 / OF4)</name>
    <name type="common">Bacillus pseudofirmus</name>
    <dbReference type="NCBI Taxonomy" id="398511"/>
    <lineage>
        <taxon>Bacteria</taxon>
        <taxon>Bacillati</taxon>
        <taxon>Bacillota</taxon>
        <taxon>Bacilli</taxon>
        <taxon>Bacillales</taxon>
        <taxon>Bacillaceae</taxon>
        <taxon>Alkalihalophilus</taxon>
    </lineage>
</organism>
<evidence type="ECO:0000256" key="1">
    <source>
        <dbReference type="SAM" id="Phobius"/>
    </source>
</evidence>
<keyword evidence="1" id="KW-0472">Membrane</keyword>
<dbReference type="RefSeq" id="WP_012957362.1">
    <property type="nucleotide sequence ID" value="NC_013791.2"/>
</dbReference>
<dbReference type="HOGENOM" id="CLU_218988_0_0_9"/>
<reference evidence="2 3" key="1">
    <citation type="journal article" date="2011" name="Environ. Microbiol.">
        <title>Genome of alkaliphilic Bacillus pseudofirmus OF4 reveals adaptations that support the ability to grow in an external pH range from 7.5 to 11.4.</title>
        <authorList>
            <person name="Janto B."/>
            <person name="Ahmed A."/>
            <person name="Ito M."/>
            <person name="Liu J."/>
            <person name="Hicks D.B."/>
            <person name="Pagni S."/>
            <person name="Fackelmayer O.J."/>
            <person name="Smith T.A."/>
            <person name="Earl J."/>
            <person name="Elbourne L.D."/>
            <person name="Hassan K."/>
            <person name="Paulsen I.T."/>
            <person name="Kolsto A.B."/>
            <person name="Tourasse N.J."/>
            <person name="Ehrlich G.D."/>
            <person name="Boissy R."/>
            <person name="Ivey D.M."/>
            <person name="Li G."/>
            <person name="Xue Y."/>
            <person name="Ma Y."/>
            <person name="Hu F.Z."/>
            <person name="Krulwich T.A."/>
        </authorList>
    </citation>
    <scope>NUCLEOTIDE SEQUENCE [LARGE SCALE GENOMIC DNA]</scope>
    <source>
        <strain evidence="3">ATCC BAA-2126 / JCM 17055 / OF4</strain>
    </source>
</reference>
<gene>
    <name evidence="2" type="ordered locus">BpOF4_09705</name>
</gene>
<dbReference type="KEGG" id="bpf:BpOF4_09705"/>
<evidence type="ECO:0000313" key="3">
    <source>
        <dbReference type="Proteomes" id="UP000001544"/>
    </source>
</evidence>
<protein>
    <submittedName>
        <fullName evidence="2">Uncharacterized protein</fullName>
    </submittedName>
</protein>
<feature type="transmembrane region" description="Helical" evidence="1">
    <location>
        <begin position="12"/>
        <end position="30"/>
    </location>
</feature>
<dbReference type="EMBL" id="CP001878">
    <property type="protein sequence ID" value="ADC49996.1"/>
    <property type="molecule type" value="Genomic_DNA"/>
</dbReference>
<proteinExistence type="predicted"/>
<keyword evidence="1" id="KW-1133">Transmembrane helix</keyword>
<dbReference type="AlphaFoldDB" id="D3FSM8"/>
<dbReference type="Proteomes" id="UP000001544">
    <property type="component" value="Chromosome"/>
</dbReference>
<dbReference type="NCBIfam" id="NF045534">
    <property type="entry name" value="small_EYxxD"/>
    <property type="match status" value="1"/>
</dbReference>